<keyword evidence="1 8" id="KW-0813">Transport</keyword>
<comment type="function">
    <text evidence="8">Probably functions as a manganese efflux pump.</text>
</comment>
<protein>
    <recommendedName>
        <fullName evidence="8">Putative manganese efflux pump MntP</fullName>
    </recommendedName>
</protein>
<dbReference type="GO" id="GO:0005886">
    <property type="term" value="C:plasma membrane"/>
    <property type="evidence" value="ECO:0007669"/>
    <property type="project" value="UniProtKB-SubCell"/>
</dbReference>
<dbReference type="OrthoDB" id="1679700at2"/>
<dbReference type="Pfam" id="PF02659">
    <property type="entry name" value="Mntp"/>
    <property type="match status" value="1"/>
</dbReference>
<keyword evidence="6 8" id="KW-0472">Membrane</keyword>
<comment type="subcellular location">
    <subcellularLocation>
        <location evidence="8">Cell membrane</location>
        <topology evidence="8">Multi-pass membrane protein</topology>
    </subcellularLocation>
</comment>
<keyword evidence="2 8" id="KW-1003">Cell membrane</keyword>
<evidence type="ECO:0000256" key="2">
    <source>
        <dbReference type="ARBA" id="ARBA00022475"/>
    </source>
</evidence>
<proteinExistence type="inferred from homology"/>
<feature type="transmembrane region" description="Helical" evidence="8">
    <location>
        <begin position="164"/>
        <end position="182"/>
    </location>
</feature>
<keyword evidence="3 8" id="KW-0812">Transmembrane</keyword>
<reference evidence="9 10" key="1">
    <citation type="submission" date="2019-04" db="EMBL/GenBank/DDBJ databases">
        <title>Genome sequencing of Clostridium botulinum Groups I-IV and Clostridium butyricum.</title>
        <authorList>
            <person name="Brunt J."/>
            <person name="Van Vliet A.H.M."/>
            <person name="Stringer S.C."/>
            <person name="Carter A.T."/>
            <person name="Peck M.W."/>
        </authorList>
    </citation>
    <scope>NUCLEOTIDE SEQUENCE [LARGE SCALE GENOMIC DNA]</scope>
    <source>
        <strain evidence="9 10">IFR 18/094</strain>
    </source>
</reference>
<keyword evidence="4 8" id="KW-1133">Transmembrane helix</keyword>
<evidence type="ECO:0000313" key="10">
    <source>
        <dbReference type="Proteomes" id="UP000473885"/>
    </source>
</evidence>
<dbReference type="PANTHER" id="PTHR35529:SF1">
    <property type="entry name" value="MANGANESE EFFLUX PUMP MNTP-RELATED"/>
    <property type="match status" value="1"/>
</dbReference>
<comment type="caution">
    <text evidence="9">The sequence shown here is derived from an EMBL/GenBank/DDBJ whole genome shotgun (WGS) entry which is preliminary data.</text>
</comment>
<name>A0A6M0RC70_9CLOT</name>
<accession>A0A6M0RC70</accession>
<dbReference type="GO" id="GO:0005384">
    <property type="term" value="F:manganese ion transmembrane transporter activity"/>
    <property type="evidence" value="ECO:0007669"/>
    <property type="project" value="UniProtKB-UniRule"/>
</dbReference>
<comment type="similarity">
    <text evidence="8">Belongs to the MntP (TC 9.B.29) family.</text>
</comment>
<organism evidence="9 10">
    <name type="scientific">Clostridium niameyense</name>
    <dbReference type="NCBI Taxonomy" id="1622073"/>
    <lineage>
        <taxon>Bacteria</taxon>
        <taxon>Bacillati</taxon>
        <taxon>Bacillota</taxon>
        <taxon>Clostridia</taxon>
        <taxon>Eubacteriales</taxon>
        <taxon>Clostridiaceae</taxon>
        <taxon>Clostridium</taxon>
    </lineage>
</organism>
<dbReference type="InterPro" id="IPR003810">
    <property type="entry name" value="Mntp/YtaF"/>
</dbReference>
<dbReference type="Proteomes" id="UP000473885">
    <property type="component" value="Unassembled WGS sequence"/>
</dbReference>
<feature type="transmembrane region" description="Helical" evidence="8">
    <location>
        <begin position="36"/>
        <end position="58"/>
    </location>
</feature>
<feature type="transmembrane region" description="Helical" evidence="8">
    <location>
        <begin position="100"/>
        <end position="121"/>
    </location>
</feature>
<dbReference type="PANTHER" id="PTHR35529">
    <property type="entry name" value="MANGANESE EFFLUX PUMP MNTP-RELATED"/>
    <property type="match status" value="1"/>
</dbReference>
<keyword evidence="7 8" id="KW-0464">Manganese</keyword>
<keyword evidence="10" id="KW-1185">Reference proteome</keyword>
<sequence>MGIYDIFVIALALSLDAFGVMLCISINEEIKLKNKLSFAISFAFFQFLFAFIGGYGGFLFTRYIMSMPKIIGGFIISLVGVLMIKEGFQKKQECIFCRKSMYCILGISVSIDALVVGFTTLNFINNLIILMQMTLIIGVVTLFMCVIGITISKYIKKIAIISEYADYIGGFILILFGIKMILF</sequence>
<evidence type="ECO:0000256" key="8">
    <source>
        <dbReference type="HAMAP-Rule" id="MF_01521"/>
    </source>
</evidence>
<dbReference type="InterPro" id="IPR022929">
    <property type="entry name" value="Put_MntP"/>
</dbReference>
<feature type="transmembrane region" description="Helical" evidence="8">
    <location>
        <begin position="6"/>
        <end position="24"/>
    </location>
</feature>
<dbReference type="AlphaFoldDB" id="A0A6M0RC70"/>
<evidence type="ECO:0000256" key="6">
    <source>
        <dbReference type="ARBA" id="ARBA00023136"/>
    </source>
</evidence>
<dbReference type="EMBL" id="SXDP01000005">
    <property type="protein sequence ID" value="NEZ47199.1"/>
    <property type="molecule type" value="Genomic_DNA"/>
</dbReference>
<evidence type="ECO:0000256" key="4">
    <source>
        <dbReference type="ARBA" id="ARBA00022989"/>
    </source>
</evidence>
<evidence type="ECO:0000256" key="5">
    <source>
        <dbReference type="ARBA" id="ARBA00023065"/>
    </source>
</evidence>
<gene>
    <name evidence="8" type="primary">mntP</name>
    <name evidence="9" type="ORF">FDF74_08250</name>
</gene>
<feature type="transmembrane region" description="Helical" evidence="8">
    <location>
        <begin position="127"/>
        <end position="152"/>
    </location>
</feature>
<dbReference type="RefSeq" id="WP_050608124.1">
    <property type="nucleotide sequence ID" value="NZ_CABKUB010000006.1"/>
</dbReference>
<dbReference type="HAMAP" id="MF_01521">
    <property type="entry name" value="MntP_pump"/>
    <property type="match status" value="1"/>
</dbReference>
<evidence type="ECO:0000256" key="3">
    <source>
        <dbReference type="ARBA" id="ARBA00022692"/>
    </source>
</evidence>
<evidence type="ECO:0000256" key="1">
    <source>
        <dbReference type="ARBA" id="ARBA00022448"/>
    </source>
</evidence>
<feature type="transmembrane region" description="Helical" evidence="8">
    <location>
        <begin position="70"/>
        <end position="88"/>
    </location>
</feature>
<evidence type="ECO:0000256" key="7">
    <source>
        <dbReference type="ARBA" id="ARBA00023211"/>
    </source>
</evidence>
<keyword evidence="5 8" id="KW-0406">Ion transport</keyword>
<evidence type="ECO:0000313" key="9">
    <source>
        <dbReference type="EMBL" id="NEZ47199.1"/>
    </source>
</evidence>